<dbReference type="Gene3D" id="3.10.560.10">
    <property type="entry name" value="Outer membrane lipoprotein wza domain like"/>
    <property type="match status" value="2"/>
</dbReference>
<dbReference type="Proteomes" id="UP000757435">
    <property type="component" value="Unassembled WGS sequence"/>
</dbReference>
<reference evidence="6" key="2">
    <citation type="journal article" date="2022" name="Microbiol. Resour. Announc.">
        <title>Metagenome Sequencing to Explore Phylogenomics of Terrestrial Cyanobacteria.</title>
        <authorList>
            <person name="Ward R.D."/>
            <person name="Stajich J.E."/>
            <person name="Johansen J.R."/>
            <person name="Huntemann M."/>
            <person name="Clum A."/>
            <person name="Foster B."/>
            <person name="Foster B."/>
            <person name="Roux S."/>
            <person name="Palaniappan K."/>
            <person name="Varghese N."/>
            <person name="Mukherjee S."/>
            <person name="Reddy T.B.K."/>
            <person name="Daum C."/>
            <person name="Copeland A."/>
            <person name="Chen I.A."/>
            <person name="Ivanova N.N."/>
            <person name="Kyrpides N.C."/>
            <person name="Shapiro N."/>
            <person name="Eloe-Fadrosh E.A."/>
            <person name="Pietrasiak N."/>
        </authorList>
    </citation>
    <scope>NUCLEOTIDE SEQUENCE</scope>
    <source>
        <strain evidence="6">UHER 2000/2452</strain>
    </source>
</reference>
<dbReference type="Pfam" id="PF02563">
    <property type="entry name" value="Poly_export"/>
    <property type="match status" value="1"/>
</dbReference>
<proteinExistence type="predicted"/>
<evidence type="ECO:0000313" key="7">
    <source>
        <dbReference type="Proteomes" id="UP000757435"/>
    </source>
</evidence>
<evidence type="ECO:0000259" key="5">
    <source>
        <dbReference type="Pfam" id="PF10531"/>
    </source>
</evidence>
<dbReference type="PANTHER" id="PTHR33619:SF3">
    <property type="entry name" value="POLYSACCHARIDE EXPORT PROTEIN GFCE-RELATED"/>
    <property type="match status" value="1"/>
</dbReference>
<keyword evidence="1 3" id="KW-0732">Signal</keyword>
<dbReference type="InterPro" id="IPR049712">
    <property type="entry name" value="Poly_export"/>
</dbReference>
<evidence type="ECO:0000256" key="2">
    <source>
        <dbReference type="SAM" id="MobiDB-lite"/>
    </source>
</evidence>
<evidence type="ECO:0000256" key="3">
    <source>
        <dbReference type="SAM" id="SignalP"/>
    </source>
</evidence>
<dbReference type="InterPro" id="IPR003715">
    <property type="entry name" value="Poly_export_N"/>
</dbReference>
<dbReference type="AlphaFoldDB" id="A0A951ULH5"/>
<feature type="chain" id="PRO_5036887469" evidence="3">
    <location>
        <begin position="24"/>
        <end position="430"/>
    </location>
</feature>
<organism evidence="6 7">
    <name type="scientific">Drouetiella hepatica Uher 2000/2452</name>
    <dbReference type="NCBI Taxonomy" id="904376"/>
    <lineage>
        <taxon>Bacteria</taxon>
        <taxon>Bacillati</taxon>
        <taxon>Cyanobacteriota</taxon>
        <taxon>Cyanophyceae</taxon>
        <taxon>Oculatellales</taxon>
        <taxon>Oculatellaceae</taxon>
        <taxon>Drouetiella</taxon>
    </lineage>
</organism>
<evidence type="ECO:0000259" key="4">
    <source>
        <dbReference type="Pfam" id="PF02563"/>
    </source>
</evidence>
<gene>
    <name evidence="6" type="ORF">KME15_08805</name>
</gene>
<sequence>MSIQLGKSLQPLIGLAIATLTSAVCVSPGFSQTPTPSGTTQIPVTPAPVAPANSPSPSQPETTLPSSEIIPNSAVSPVPVPGLAPNAVPNRTLIPPSQAGTTSGEDTYLLGAGDQIGINIFDVPELSGADGTYTILVDGSINLPWVGRISLQGLSLEQASSRLATAYAPYIRDPQITVNLLTARTLRISVVGEVKRPGSYIISPAGTTNQILVGEAGVAGGGAASQWPTVTQAIQSAGGITQLANLRQIQIRRPVPNGSEQLIDLNLWELLRTGRIGQDITLRDRDTLIIPKAETISPDEALLIGSASFAPETMRISVVGEVATPGIVEVSPNTSLNQALLSAGGFDKRRARTSRVDLVRLNTDGTAVRRTVKIDLASGISEETNPSLRDGDTIIVGRSGLTGVRDFLDDVFGPFDGVVGRIFDIFNIGD</sequence>
<name>A0A951ULH5_9CYAN</name>
<feature type="domain" description="Soluble ligand binding" evidence="5">
    <location>
        <begin position="229"/>
        <end position="263"/>
    </location>
</feature>
<reference evidence="6" key="1">
    <citation type="submission" date="2021-05" db="EMBL/GenBank/DDBJ databases">
        <authorList>
            <person name="Pietrasiak N."/>
            <person name="Ward R."/>
            <person name="Stajich J.E."/>
            <person name="Kurbessoian T."/>
        </authorList>
    </citation>
    <scope>NUCLEOTIDE SEQUENCE</scope>
    <source>
        <strain evidence="6">UHER 2000/2452</strain>
    </source>
</reference>
<evidence type="ECO:0000256" key="1">
    <source>
        <dbReference type="ARBA" id="ARBA00022729"/>
    </source>
</evidence>
<evidence type="ECO:0000313" key="6">
    <source>
        <dbReference type="EMBL" id="MBW4658761.1"/>
    </source>
</evidence>
<feature type="signal peptide" evidence="3">
    <location>
        <begin position="1"/>
        <end position="23"/>
    </location>
</feature>
<feature type="domain" description="Polysaccharide export protein N-terminal" evidence="4">
    <location>
        <begin position="105"/>
        <end position="180"/>
    </location>
</feature>
<dbReference type="PANTHER" id="PTHR33619">
    <property type="entry name" value="POLYSACCHARIDE EXPORT PROTEIN GFCE-RELATED"/>
    <property type="match status" value="1"/>
</dbReference>
<dbReference type="InterPro" id="IPR019554">
    <property type="entry name" value="Soluble_ligand-bd"/>
</dbReference>
<dbReference type="EMBL" id="JAHHHD010000007">
    <property type="protein sequence ID" value="MBW4658761.1"/>
    <property type="molecule type" value="Genomic_DNA"/>
</dbReference>
<dbReference type="GO" id="GO:0015159">
    <property type="term" value="F:polysaccharide transmembrane transporter activity"/>
    <property type="evidence" value="ECO:0007669"/>
    <property type="project" value="InterPro"/>
</dbReference>
<feature type="compositionally biased region" description="Low complexity" evidence="2">
    <location>
        <begin position="50"/>
        <end position="60"/>
    </location>
</feature>
<protein>
    <submittedName>
        <fullName evidence="6">Polysaccharide biosynthesis/export family protein</fullName>
    </submittedName>
</protein>
<accession>A0A951ULH5</accession>
<dbReference type="Pfam" id="PF10531">
    <property type="entry name" value="SLBB"/>
    <property type="match status" value="2"/>
</dbReference>
<comment type="caution">
    <text evidence="6">The sequence shown here is derived from an EMBL/GenBank/DDBJ whole genome shotgun (WGS) entry which is preliminary data.</text>
</comment>
<dbReference type="Gene3D" id="3.30.1950.10">
    <property type="entry name" value="wza like domain"/>
    <property type="match status" value="1"/>
</dbReference>
<feature type="domain" description="Soluble ligand binding" evidence="5">
    <location>
        <begin position="316"/>
        <end position="366"/>
    </location>
</feature>
<feature type="region of interest" description="Disordered" evidence="2">
    <location>
        <begin position="31"/>
        <end position="65"/>
    </location>
</feature>